<gene>
    <name evidence="2" type="ORF">H4219_002245</name>
</gene>
<dbReference type="AlphaFoldDB" id="A0A9W8DV04"/>
<evidence type="ECO:0000313" key="2">
    <source>
        <dbReference type="EMBL" id="KAJ1918987.1"/>
    </source>
</evidence>
<comment type="caution">
    <text evidence="2">The sequence shown here is derived from an EMBL/GenBank/DDBJ whole genome shotgun (WGS) entry which is preliminary data.</text>
</comment>
<dbReference type="OrthoDB" id="5563614at2759"/>
<keyword evidence="3" id="KW-1185">Reference proteome</keyword>
<protein>
    <submittedName>
        <fullName evidence="2">Uncharacterized protein</fullName>
    </submittedName>
</protein>
<proteinExistence type="predicted"/>
<sequence length="221" mass="24051">MANVRVATAFRPFPQSHTDSEMGYSRHGNSNMDSTGIRRANTTLPLSHEECMLLLSQERVKSLSTLQQQWFPCEYIKTHPAGIPAPMPQRHTTIPDVIPKRSSSVPERSGSPTCTLVDVDAACMELRGIFGKPKFRSSDQRPGSSSSQDTAYESPIASVSPVSSVGSPNNQVYSTPSPHPLLEIVIPPSPISRCDNPAPRDIAYSMSLYGHASHPQSALSH</sequence>
<accession>A0A9W8DV04</accession>
<feature type="region of interest" description="Disordered" evidence="1">
    <location>
        <begin position="133"/>
        <end position="198"/>
    </location>
</feature>
<evidence type="ECO:0000313" key="3">
    <source>
        <dbReference type="Proteomes" id="UP001150538"/>
    </source>
</evidence>
<name>A0A9W8DV04_9FUNG</name>
<dbReference type="Proteomes" id="UP001150538">
    <property type="component" value="Unassembled WGS sequence"/>
</dbReference>
<dbReference type="EMBL" id="JANBPU010000034">
    <property type="protein sequence ID" value="KAJ1918987.1"/>
    <property type="molecule type" value="Genomic_DNA"/>
</dbReference>
<evidence type="ECO:0000256" key="1">
    <source>
        <dbReference type="SAM" id="MobiDB-lite"/>
    </source>
</evidence>
<organism evidence="2 3">
    <name type="scientific">Mycoemilia scoparia</name>
    <dbReference type="NCBI Taxonomy" id="417184"/>
    <lineage>
        <taxon>Eukaryota</taxon>
        <taxon>Fungi</taxon>
        <taxon>Fungi incertae sedis</taxon>
        <taxon>Zoopagomycota</taxon>
        <taxon>Kickxellomycotina</taxon>
        <taxon>Kickxellomycetes</taxon>
        <taxon>Kickxellales</taxon>
        <taxon>Kickxellaceae</taxon>
        <taxon>Mycoemilia</taxon>
    </lineage>
</organism>
<reference evidence="2" key="1">
    <citation type="submission" date="2022-07" db="EMBL/GenBank/DDBJ databases">
        <title>Phylogenomic reconstructions and comparative analyses of Kickxellomycotina fungi.</title>
        <authorList>
            <person name="Reynolds N.K."/>
            <person name="Stajich J.E."/>
            <person name="Barry K."/>
            <person name="Grigoriev I.V."/>
            <person name="Crous P."/>
            <person name="Smith M.E."/>
        </authorList>
    </citation>
    <scope>NUCLEOTIDE SEQUENCE</scope>
    <source>
        <strain evidence="2">NBRC 100468</strain>
    </source>
</reference>
<feature type="compositionally biased region" description="Low complexity" evidence="1">
    <location>
        <begin position="140"/>
        <end position="168"/>
    </location>
</feature>